<dbReference type="HOGENOM" id="CLU_1883867_0_0_10"/>
<keyword evidence="1" id="KW-0812">Transmembrane</keyword>
<comment type="caution">
    <text evidence="2">The sequence shown here is derived from an EMBL/GenBank/DDBJ whole genome shotgun (WGS) entry which is preliminary data.</text>
</comment>
<name>E6KAB2_9BACT</name>
<evidence type="ECO:0000313" key="3">
    <source>
        <dbReference type="Proteomes" id="UP000003112"/>
    </source>
</evidence>
<dbReference type="AlphaFoldDB" id="E6KAB2"/>
<keyword evidence="1" id="KW-1133">Transmembrane helix</keyword>
<protein>
    <recommendedName>
        <fullName evidence="4">DUF5056 domain-containing protein</fullName>
    </recommendedName>
</protein>
<evidence type="ECO:0000313" key="2">
    <source>
        <dbReference type="EMBL" id="EFU29519.1"/>
    </source>
</evidence>
<dbReference type="InterPro" id="IPR032129">
    <property type="entry name" value="DUF5056"/>
</dbReference>
<keyword evidence="3" id="KW-1185">Reference proteome</keyword>
<proteinExistence type="predicted"/>
<dbReference type="STRING" id="873513.HMPREF6485_2539"/>
<evidence type="ECO:0000256" key="1">
    <source>
        <dbReference type="SAM" id="Phobius"/>
    </source>
</evidence>
<keyword evidence="1" id="KW-0472">Membrane</keyword>
<evidence type="ECO:0008006" key="4">
    <source>
        <dbReference type="Google" id="ProtNLM"/>
    </source>
</evidence>
<reference evidence="2 3" key="1">
    <citation type="submission" date="2010-10" db="EMBL/GenBank/DDBJ databases">
        <authorList>
            <person name="Muzny D."/>
            <person name="Qin X."/>
            <person name="Deng J."/>
            <person name="Jiang H."/>
            <person name="Liu Y."/>
            <person name="Qu J."/>
            <person name="Song X.-Z."/>
            <person name="Zhang L."/>
            <person name="Thornton R."/>
            <person name="Coyle M."/>
            <person name="Francisco L."/>
            <person name="Jackson L."/>
            <person name="Javaid M."/>
            <person name="Korchina V."/>
            <person name="Kovar C."/>
            <person name="Mata R."/>
            <person name="Mathew T."/>
            <person name="Ngo R."/>
            <person name="Nguyen L."/>
            <person name="Nguyen N."/>
            <person name="Okwuonu G."/>
            <person name="Ongeri F."/>
            <person name="Pham C."/>
            <person name="Simmons D."/>
            <person name="Wilczek-Boney K."/>
            <person name="Hale W."/>
            <person name="Jakkamsetti A."/>
            <person name="Pham P."/>
            <person name="Ruth R."/>
            <person name="San Lucas F."/>
            <person name="Warren J."/>
            <person name="Zhang J."/>
            <person name="Zhao Z."/>
            <person name="Zhou C."/>
            <person name="Zhu D."/>
            <person name="Lee S."/>
            <person name="Bess C."/>
            <person name="Blankenburg K."/>
            <person name="Forbes L."/>
            <person name="Fu Q."/>
            <person name="Gubbala S."/>
            <person name="Hirani K."/>
            <person name="Jayaseelan J.C."/>
            <person name="Lara F."/>
            <person name="Munidasa M."/>
            <person name="Palculict T."/>
            <person name="Patil S."/>
            <person name="Pu L.-L."/>
            <person name="Saada N."/>
            <person name="Tang L."/>
            <person name="Weissenberger G."/>
            <person name="Zhu Y."/>
            <person name="Hemphill L."/>
            <person name="Shang Y."/>
            <person name="Youmans B."/>
            <person name="Ayvaz T."/>
            <person name="Ross M."/>
            <person name="Santibanez J."/>
            <person name="Aqrawi P."/>
            <person name="Gross S."/>
            <person name="Joshi V."/>
            <person name="Fowler G."/>
            <person name="Nazareth L."/>
            <person name="Reid J."/>
            <person name="Worley K."/>
            <person name="Petrosino J."/>
            <person name="Highlander S."/>
            <person name="Gibbs R."/>
        </authorList>
    </citation>
    <scope>NUCLEOTIDE SEQUENCE [LARGE SCALE GENOMIC DNA]</scope>
    <source>
        <strain evidence="2 3">ATCC 33574</strain>
    </source>
</reference>
<gene>
    <name evidence="2" type="ORF">HMPREF6485_2539</name>
</gene>
<dbReference type="Pfam" id="PF16479">
    <property type="entry name" value="DUF5056"/>
    <property type="match status" value="1"/>
</dbReference>
<dbReference type="Proteomes" id="UP000003112">
    <property type="component" value="Unassembled WGS sequence"/>
</dbReference>
<sequence length="135" mass="15165">MDMTENDELLVARFLARNTRDVPDDGFSDGVMRRLPVRSRPLYRIWTALCALLGVAFVVWARLWEGVGELFAGIAAHLRIEFDLGLSRVCDFLFSSHLSSHFSSLFTLSSLPLHSLLITVLGTSILLVAFARLER</sequence>
<feature type="transmembrane region" description="Helical" evidence="1">
    <location>
        <begin position="111"/>
        <end position="131"/>
    </location>
</feature>
<accession>E6KAB2</accession>
<organism evidence="2 3">
    <name type="scientific">Segatella buccae ATCC 33574</name>
    <dbReference type="NCBI Taxonomy" id="873513"/>
    <lineage>
        <taxon>Bacteria</taxon>
        <taxon>Pseudomonadati</taxon>
        <taxon>Bacteroidota</taxon>
        <taxon>Bacteroidia</taxon>
        <taxon>Bacteroidales</taxon>
        <taxon>Prevotellaceae</taxon>
        <taxon>Segatella</taxon>
    </lineage>
</organism>
<dbReference type="EMBL" id="AEPD01000045">
    <property type="protein sequence ID" value="EFU29519.1"/>
    <property type="molecule type" value="Genomic_DNA"/>
</dbReference>
<dbReference type="GeneID" id="93537179"/>
<feature type="transmembrane region" description="Helical" evidence="1">
    <location>
        <begin position="42"/>
        <end position="61"/>
    </location>
</feature>
<dbReference type="RefSeq" id="WP_004346692.1">
    <property type="nucleotide sequence ID" value="NZ_GL586311.1"/>
</dbReference>